<name>A0A8A6WP36_KLEPN</name>
<keyword evidence="1" id="KW-0614">Plasmid</keyword>
<gene>
    <name evidence="1" type="ORF">OOGGIAEB_04935</name>
</gene>
<reference evidence="1" key="1">
    <citation type="submission" date="2020-03" db="EMBL/GenBank/DDBJ databases">
        <title>Integrating genomics with epidemiology reveals associations of carbapenem resistance with outcomes of bloodstream infections caused by Enterobacteriaceae in China.</title>
        <authorList>
            <person name="Yang Y."/>
            <person name="Yang Y."/>
            <person name="Tian G."/>
        </authorList>
    </citation>
    <scope>NUCLEOTIDE SEQUENCE</scope>
    <source>
        <strain evidence="1">BSI128</strain>
        <plasmid evidence="1">pBSI128_vf_res</plasmid>
    </source>
</reference>
<proteinExistence type="predicted"/>
<organism evidence="1">
    <name type="scientific">Klebsiella pneumoniae</name>
    <dbReference type="NCBI Taxonomy" id="573"/>
    <lineage>
        <taxon>Bacteria</taxon>
        <taxon>Pseudomonadati</taxon>
        <taxon>Pseudomonadota</taxon>
        <taxon>Gammaproteobacteria</taxon>
        <taxon>Enterobacterales</taxon>
        <taxon>Enterobacteriaceae</taxon>
        <taxon>Klebsiella/Raoultella group</taxon>
        <taxon>Klebsiella</taxon>
        <taxon>Klebsiella pneumoniae complex</taxon>
    </lineage>
</organism>
<dbReference type="EMBL" id="MT269849">
    <property type="protein sequence ID" value="QTK28374.1"/>
    <property type="molecule type" value="Genomic_DNA"/>
</dbReference>
<protein>
    <submittedName>
        <fullName evidence="1">Uncharacterized protein</fullName>
    </submittedName>
</protein>
<evidence type="ECO:0000313" key="1">
    <source>
        <dbReference type="EMBL" id="QTK28374.1"/>
    </source>
</evidence>
<accession>A0A8A6WP36</accession>
<sequence>MDENKIIIARSLSVDKQSVRLVTLINALFYELVQDK</sequence>
<dbReference type="AlphaFoldDB" id="A0A8A6WP36"/>
<geneLocation type="plasmid" evidence="1">
    <name>pBSI128_vf_res</name>
</geneLocation>